<dbReference type="Gene3D" id="3.40.50.1010">
    <property type="entry name" value="5'-nuclease"/>
    <property type="match status" value="1"/>
</dbReference>
<name>A0A484HDK5_9BACT</name>
<dbReference type="Pfam" id="PF01936">
    <property type="entry name" value="NYN"/>
    <property type="match status" value="1"/>
</dbReference>
<dbReference type="AlphaFoldDB" id="A0A484HDK5"/>
<protein>
    <recommendedName>
        <fullName evidence="1">NYN domain-containing protein</fullName>
    </recommendedName>
</protein>
<evidence type="ECO:0000259" key="1">
    <source>
        <dbReference type="Pfam" id="PF01936"/>
    </source>
</evidence>
<evidence type="ECO:0000313" key="2">
    <source>
        <dbReference type="EMBL" id="VEN72771.1"/>
    </source>
</evidence>
<dbReference type="PANTHER" id="PTHR35811">
    <property type="entry name" value="SLR1870 PROTEIN"/>
    <property type="match status" value="1"/>
</dbReference>
<feature type="domain" description="NYN" evidence="1">
    <location>
        <begin position="36"/>
        <end position="192"/>
    </location>
</feature>
<dbReference type="EMBL" id="CAACVI010000001">
    <property type="protein sequence ID" value="VEN72771.1"/>
    <property type="molecule type" value="Genomic_DNA"/>
</dbReference>
<dbReference type="InterPro" id="IPR021139">
    <property type="entry name" value="NYN"/>
</dbReference>
<sequence>MPNKLLHLKAAARLRSPFEAGENSGRKILKGITMKSAIFVDFDNIYIRLKEQDENLASSFAKKPSQWLSWIEESLEGHSSNNPTRRVLVRRCYLNPKTFGDYRPYFIRSAFETIDCPSLTTQGKNSADIHMILDIMDLIKHETNFDEFIILSADADFTPVLLRLRKWDKRTTILSIGPSSSAYRAVADVVIDQDQFCEEALSDLNFDTQPVRNEPSAVQAAGPDECGKLIVNRVAQSNKPVSMATIASAIRRTFPDIADGWGGYDSFKKYVNTLNLEGLSISNVTPGYIFDPKRHNTPKASAQIKCDENFKSERPDLEPLAQKISDLTDTPYFPPNHYKMLFNKIATEVNLNKYHFTYTSKAVRDACKEAGIRIGRQHINFILRGITFGGHDFKENNTEDVISKAFVKNTITLCAKAQINLNEDDINLIVSWFS</sequence>
<proteinExistence type="predicted"/>
<gene>
    <name evidence="2" type="ORF">EPICR_10270</name>
</gene>
<dbReference type="GO" id="GO:0004540">
    <property type="term" value="F:RNA nuclease activity"/>
    <property type="evidence" value="ECO:0007669"/>
    <property type="project" value="InterPro"/>
</dbReference>
<dbReference type="PANTHER" id="PTHR35811:SF1">
    <property type="entry name" value="HTH OST-TYPE DOMAIN-CONTAINING PROTEIN"/>
    <property type="match status" value="1"/>
</dbReference>
<organism evidence="2">
    <name type="scientific">uncultured Desulfobacteraceae bacterium</name>
    <dbReference type="NCBI Taxonomy" id="218296"/>
    <lineage>
        <taxon>Bacteria</taxon>
        <taxon>Pseudomonadati</taxon>
        <taxon>Thermodesulfobacteriota</taxon>
        <taxon>Desulfobacteria</taxon>
        <taxon>Desulfobacterales</taxon>
        <taxon>Desulfobacteraceae</taxon>
        <taxon>environmental samples</taxon>
    </lineage>
</organism>
<reference evidence="2" key="1">
    <citation type="submission" date="2019-01" db="EMBL/GenBank/DDBJ databases">
        <authorList>
            <consortium name="Genoscope - CEA"/>
            <person name="William W."/>
        </authorList>
    </citation>
    <scope>NUCLEOTIDE SEQUENCE</scope>
    <source>
        <strain evidence="2">CR-1</strain>
    </source>
</reference>
<accession>A0A484HDK5</accession>